<dbReference type="Proteomes" id="UP000002215">
    <property type="component" value="Chromosome"/>
</dbReference>
<evidence type="ECO:0000313" key="1">
    <source>
        <dbReference type="EMBL" id="ACU61674.1"/>
    </source>
</evidence>
<proteinExistence type="predicted"/>
<gene>
    <name evidence="1" type="ordered locus">Cpin_4218</name>
</gene>
<sequence length="308" mass="36390">MNNPPTKHHYVPEGYLKVFTNFQNSLWQFKKDYRKISLKTPAQVCYEVDANRFKDKRNLLNHDNTDDYYVEKESFKYQEIGYGKIIGTIIKYQRGAQVIDKHRYRLFLETLATIKRRNPSTREGLIEAFKNGYKSEEGIKRFREYLSEQTGLKEPVSHLETKIRTHFANRSRDANYQYDMYLSAFINKGQFTVIAELTNDFYRLKQYILHPPVGWQFITSDNPGFTIYDGKVVSLGGFEGDYEFHFPISPEACLYLNSKHVEDNRLIEKTIYHEWIDQSVVHTLNLSTHAISMKAIFARDRSILEIYK</sequence>
<dbReference type="InterPro" id="IPR025332">
    <property type="entry name" value="DUF4238"/>
</dbReference>
<dbReference type="OrthoDB" id="669645at2"/>
<organism evidence="1 2">
    <name type="scientific">Chitinophaga pinensis (strain ATCC 43595 / DSM 2588 / LMG 13176 / NBRC 15968 / NCIMB 11800 / UQM 2034)</name>
    <dbReference type="NCBI Taxonomy" id="485918"/>
    <lineage>
        <taxon>Bacteria</taxon>
        <taxon>Pseudomonadati</taxon>
        <taxon>Bacteroidota</taxon>
        <taxon>Chitinophagia</taxon>
        <taxon>Chitinophagales</taxon>
        <taxon>Chitinophagaceae</taxon>
        <taxon>Chitinophaga</taxon>
    </lineage>
</organism>
<evidence type="ECO:0000313" key="2">
    <source>
        <dbReference type="Proteomes" id="UP000002215"/>
    </source>
</evidence>
<reference evidence="1 2" key="2">
    <citation type="journal article" date="2010" name="Stand. Genomic Sci.">
        <title>Complete genome sequence of Chitinophaga pinensis type strain (UQM 2034).</title>
        <authorList>
            <person name="Glavina Del Rio T."/>
            <person name="Abt B."/>
            <person name="Spring S."/>
            <person name="Lapidus A."/>
            <person name="Nolan M."/>
            <person name="Tice H."/>
            <person name="Copeland A."/>
            <person name="Cheng J.F."/>
            <person name="Chen F."/>
            <person name="Bruce D."/>
            <person name="Goodwin L."/>
            <person name="Pitluck S."/>
            <person name="Ivanova N."/>
            <person name="Mavromatis K."/>
            <person name="Mikhailova N."/>
            <person name="Pati A."/>
            <person name="Chen A."/>
            <person name="Palaniappan K."/>
            <person name="Land M."/>
            <person name="Hauser L."/>
            <person name="Chang Y.J."/>
            <person name="Jeffries C.D."/>
            <person name="Chain P."/>
            <person name="Saunders E."/>
            <person name="Detter J.C."/>
            <person name="Brettin T."/>
            <person name="Rohde M."/>
            <person name="Goker M."/>
            <person name="Bristow J."/>
            <person name="Eisen J.A."/>
            <person name="Markowitz V."/>
            <person name="Hugenholtz P."/>
            <person name="Kyrpides N.C."/>
            <person name="Klenk H.P."/>
            <person name="Lucas S."/>
        </authorList>
    </citation>
    <scope>NUCLEOTIDE SEQUENCE [LARGE SCALE GENOMIC DNA]</scope>
    <source>
        <strain evidence="2">ATCC 43595 / DSM 2588 / LMG 13176 / NBRC 15968 / NCIMB 11800 / UQM 2034</strain>
    </source>
</reference>
<reference evidence="2" key="1">
    <citation type="submission" date="2009-08" db="EMBL/GenBank/DDBJ databases">
        <title>The complete genome of Chitinophaga pinensis DSM 2588.</title>
        <authorList>
            <consortium name="US DOE Joint Genome Institute (JGI-PGF)"/>
            <person name="Lucas S."/>
            <person name="Copeland A."/>
            <person name="Lapidus A."/>
            <person name="Glavina del Rio T."/>
            <person name="Dalin E."/>
            <person name="Tice H."/>
            <person name="Bruce D."/>
            <person name="Goodwin L."/>
            <person name="Pitluck S."/>
            <person name="Kyrpides N."/>
            <person name="Mavromatis K."/>
            <person name="Ivanova N."/>
            <person name="Mikhailova N."/>
            <person name="Sims D."/>
            <person name="Meinche L."/>
            <person name="Brettin T."/>
            <person name="Detter J.C."/>
            <person name="Han C."/>
            <person name="Larimer F."/>
            <person name="Land M."/>
            <person name="Hauser L."/>
            <person name="Markowitz V."/>
            <person name="Cheng J.-F."/>
            <person name="Hugenholtz P."/>
            <person name="Woyke T."/>
            <person name="Wu D."/>
            <person name="Spring S."/>
            <person name="Klenk H.-P."/>
            <person name="Eisen J.A."/>
        </authorList>
    </citation>
    <scope>NUCLEOTIDE SEQUENCE [LARGE SCALE GENOMIC DNA]</scope>
    <source>
        <strain evidence="2">ATCC 43595 / DSM 2588 / LMG 13176 / NBRC 15968 / NCIMB 11800 / UQM 2034</strain>
    </source>
</reference>
<accession>A0A979G6B0</accession>
<protein>
    <recommendedName>
        <fullName evidence="3">DUF4238 domain-containing protein</fullName>
    </recommendedName>
</protein>
<dbReference type="Pfam" id="PF14022">
    <property type="entry name" value="DUF4238"/>
    <property type="match status" value="1"/>
</dbReference>
<dbReference type="AlphaFoldDB" id="A0A979G6B0"/>
<dbReference type="RefSeq" id="WP_012791842.1">
    <property type="nucleotide sequence ID" value="NC_013132.1"/>
</dbReference>
<dbReference type="EMBL" id="CP001699">
    <property type="protein sequence ID" value="ACU61674.1"/>
    <property type="molecule type" value="Genomic_DNA"/>
</dbReference>
<name>A0A979G6B0_CHIPD</name>
<evidence type="ECO:0008006" key="3">
    <source>
        <dbReference type="Google" id="ProtNLM"/>
    </source>
</evidence>
<dbReference type="KEGG" id="cpi:Cpin_4218"/>